<dbReference type="AlphaFoldDB" id="A0A9W9C2S3"/>
<keyword evidence="1" id="KW-0812">Transmembrane</keyword>
<dbReference type="OrthoDB" id="4160064at2759"/>
<accession>A0A9W9C2S3</accession>
<sequence>MLDRADTTLLDRLGLEVHRLFYKTVIENVENMSYATATETNSLLNKSSRPTTEASDKPISASTTYAIKALSYMRIATGAACLVAPQFTCALFKYNVPIGSVLLVRMVGARDGALGELLLTAQDKDAPDGGRREMRRAIWTGMAVDVIDIGSLAYAVAKGHALKSTGGLFGAGAVVFMGLGAWGLRGL</sequence>
<feature type="transmembrane region" description="Helical" evidence="1">
    <location>
        <begin position="168"/>
        <end position="184"/>
    </location>
</feature>
<proteinExistence type="predicted"/>
<dbReference type="Proteomes" id="UP001140562">
    <property type="component" value="Unassembled WGS sequence"/>
</dbReference>
<feature type="transmembrane region" description="Helical" evidence="1">
    <location>
        <begin position="137"/>
        <end position="156"/>
    </location>
</feature>
<keyword evidence="1" id="KW-0472">Membrane</keyword>
<comment type="caution">
    <text evidence="2">The sequence shown here is derived from an EMBL/GenBank/DDBJ whole genome shotgun (WGS) entry which is preliminary data.</text>
</comment>
<dbReference type="EMBL" id="JAPEUV010000008">
    <property type="protein sequence ID" value="KAJ4341975.1"/>
    <property type="molecule type" value="Genomic_DNA"/>
</dbReference>
<evidence type="ECO:0000313" key="3">
    <source>
        <dbReference type="Proteomes" id="UP001140562"/>
    </source>
</evidence>
<name>A0A9W9C2S3_9PLEO</name>
<keyword evidence="1" id="KW-1133">Transmembrane helix</keyword>
<gene>
    <name evidence="2" type="ORF">N0V87_001301</name>
</gene>
<evidence type="ECO:0000256" key="1">
    <source>
        <dbReference type="SAM" id="Phobius"/>
    </source>
</evidence>
<protein>
    <submittedName>
        <fullName evidence="2">Uncharacterized protein</fullName>
    </submittedName>
</protein>
<keyword evidence="3" id="KW-1185">Reference proteome</keyword>
<reference evidence="2" key="1">
    <citation type="submission" date="2022-10" db="EMBL/GenBank/DDBJ databases">
        <title>Tapping the CABI collections for fungal endophytes: first genome assemblies for Collariella, Neodidymelliopsis, Ascochyta clinopodiicola, Didymella pomorum, Didymosphaeria variabile, Neocosmospora piperis and Neocucurbitaria cava.</title>
        <authorList>
            <person name="Hill R."/>
        </authorList>
    </citation>
    <scope>NUCLEOTIDE SEQUENCE</scope>
    <source>
        <strain evidence="2">IMI 360193</strain>
    </source>
</reference>
<organism evidence="2 3">
    <name type="scientific">Didymella glomerata</name>
    <dbReference type="NCBI Taxonomy" id="749621"/>
    <lineage>
        <taxon>Eukaryota</taxon>
        <taxon>Fungi</taxon>
        <taxon>Dikarya</taxon>
        <taxon>Ascomycota</taxon>
        <taxon>Pezizomycotina</taxon>
        <taxon>Dothideomycetes</taxon>
        <taxon>Pleosporomycetidae</taxon>
        <taxon>Pleosporales</taxon>
        <taxon>Pleosporineae</taxon>
        <taxon>Didymellaceae</taxon>
        <taxon>Didymella</taxon>
    </lineage>
</organism>
<evidence type="ECO:0000313" key="2">
    <source>
        <dbReference type="EMBL" id="KAJ4341975.1"/>
    </source>
</evidence>